<accession>C9LCV2</accession>
<name>C9LCV2_9BACT</name>
<dbReference type="Proteomes" id="UP000003460">
    <property type="component" value="Unassembled WGS sequence"/>
</dbReference>
<dbReference type="EMBL" id="ACIJ02000001">
    <property type="protein sequence ID" value="EEX73060.1"/>
    <property type="molecule type" value="Genomic_DNA"/>
</dbReference>
<keyword evidence="1" id="KW-0812">Transmembrane</keyword>
<comment type="caution">
    <text evidence="2">The sequence shown here is derived from an EMBL/GenBank/DDBJ whole genome shotgun (WGS) entry which is preliminary data.</text>
</comment>
<keyword evidence="3" id="KW-1185">Reference proteome</keyword>
<dbReference type="AlphaFoldDB" id="C9LCV2"/>
<reference evidence="2" key="1">
    <citation type="submission" date="2009-09" db="EMBL/GenBank/DDBJ databases">
        <authorList>
            <person name="Weinstock G."/>
            <person name="Sodergren E."/>
            <person name="Clifton S."/>
            <person name="Fulton L."/>
            <person name="Fulton B."/>
            <person name="Courtney L."/>
            <person name="Fronick C."/>
            <person name="Harrison M."/>
            <person name="Strong C."/>
            <person name="Farmer C."/>
            <person name="Delahaunty K."/>
            <person name="Markovic C."/>
            <person name="Hall O."/>
            <person name="Minx P."/>
            <person name="Tomlinson C."/>
            <person name="Mitreva M."/>
            <person name="Nelson J."/>
            <person name="Hou S."/>
            <person name="Wollam A."/>
            <person name="Pepin K.H."/>
            <person name="Johnson M."/>
            <person name="Bhonagiri V."/>
            <person name="Nash W.E."/>
            <person name="Warren W."/>
            <person name="Chinwalla A."/>
            <person name="Mardis E.R."/>
            <person name="Wilson R.K."/>
        </authorList>
    </citation>
    <scope>NUCLEOTIDE SEQUENCE [LARGE SCALE GENOMIC DNA]</scope>
    <source>
        <strain evidence="2">ATCC 51259</strain>
    </source>
</reference>
<evidence type="ECO:0000256" key="1">
    <source>
        <dbReference type="SAM" id="Phobius"/>
    </source>
</evidence>
<gene>
    <name evidence="2" type="ORF">GCWU000325_00047</name>
</gene>
<sequence>MVILLTILFLAFIETASSQKQALLIPNGGLLYIMCSSTIAVLNMLLIVSCPFFVCG</sequence>
<feature type="transmembrane region" description="Helical" evidence="1">
    <location>
        <begin position="28"/>
        <end position="54"/>
    </location>
</feature>
<keyword evidence="1" id="KW-0472">Membrane</keyword>
<proteinExistence type="predicted"/>
<organism evidence="2 3">
    <name type="scientific">Alloprevotella tannerae ATCC 51259</name>
    <dbReference type="NCBI Taxonomy" id="626522"/>
    <lineage>
        <taxon>Bacteria</taxon>
        <taxon>Pseudomonadati</taxon>
        <taxon>Bacteroidota</taxon>
        <taxon>Bacteroidia</taxon>
        <taxon>Bacteroidales</taxon>
        <taxon>Prevotellaceae</taxon>
        <taxon>Alloprevotella</taxon>
    </lineage>
</organism>
<keyword evidence="1" id="KW-1133">Transmembrane helix</keyword>
<protein>
    <submittedName>
        <fullName evidence="2">Uncharacterized protein</fullName>
    </submittedName>
</protein>
<dbReference type="HOGENOM" id="CLU_3010566_0_0_10"/>
<evidence type="ECO:0000313" key="2">
    <source>
        <dbReference type="EMBL" id="EEX73060.1"/>
    </source>
</evidence>
<evidence type="ECO:0000313" key="3">
    <source>
        <dbReference type="Proteomes" id="UP000003460"/>
    </source>
</evidence>